<dbReference type="Proteomes" id="UP000186705">
    <property type="component" value="Unassembled WGS sequence"/>
</dbReference>
<dbReference type="EMBL" id="MPKA01000087">
    <property type="protein sequence ID" value="OLU45270.1"/>
    <property type="molecule type" value="Genomic_DNA"/>
</dbReference>
<feature type="domain" description="Hemerythrin-like" evidence="1">
    <location>
        <begin position="89"/>
        <end position="202"/>
    </location>
</feature>
<dbReference type="PANTHER" id="PTHR39966:SF3">
    <property type="entry name" value="DUF438 DOMAIN-CONTAINING PROTEIN"/>
    <property type="match status" value="1"/>
</dbReference>
<feature type="domain" description="DUF438" evidence="2">
    <location>
        <begin position="9"/>
        <end position="73"/>
    </location>
</feature>
<evidence type="ECO:0000313" key="3">
    <source>
        <dbReference type="EMBL" id="OLU45270.1"/>
    </source>
</evidence>
<sequence>MEDKTKALYSMIKRLQDGEDLQAVRQDFVDRFQSVSVHDIIDAEKQLIAKGTAVQEVQRLCDLHSALFHGKTEAEVYREEERVRTPYLIQILKDENLELLKRIKALNNALELDKSEEIEKKLLDLKQLKKHYGKKEELIMPYLYAAGIEGPSQVMWGVDDEILKELSKILRTKAFDPHTIQALLDRMKEMVFKEEKILFPLAIDHMKPEDWLETYADIQEFGYAWLEDVPVWEQGEEWKKEHAYTPESIKISLPNGELSLLQLVEIFQYLPIDLTFIDENDQLRFFTNEGKVFSRPHSALNRKVFDCHPPQLIPVVQDMLETFKAKKNDRVERWIPNPERPVKVVYQALYDHQGCYIGTLEMVQSFEHEKNILRSFQTDPKEL</sequence>
<evidence type="ECO:0000259" key="2">
    <source>
        <dbReference type="Pfam" id="PF04282"/>
    </source>
</evidence>
<protein>
    <recommendedName>
        <fullName evidence="5">Histidine kinase</fullName>
    </recommendedName>
</protein>
<comment type="caution">
    <text evidence="3">The sequence shown here is derived from an EMBL/GenBank/DDBJ whole genome shotgun (WGS) entry which is preliminary data.</text>
</comment>
<reference evidence="3 4" key="1">
    <citation type="submission" date="2016-11" db="EMBL/GenBank/DDBJ databases">
        <title>Description of two novel members of the family Erysipelotrichaceae: Ileibacterium lipovorans gen. nov., sp. nov. and Dubosiella newyorkensis, gen. nov., sp. nov.</title>
        <authorList>
            <person name="Cox L.M."/>
            <person name="Sohn J."/>
            <person name="Tyrrell K.L."/>
            <person name="Citron D.M."/>
            <person name="Lawson P.A."/>
            <person name="Patel N.B."/>
            <person name="Iizumi T."/>
            <person name="Perez-Perez G.I."/>
            <person name="Goldstein E.J."/>
            <person name="Blaser M.J."/>
        </authorList>
    </citation>
    <scope>NUCLEOTIDE SEQUENCE [LARGE SCALE GENOMIC DNA]</scope>
    <source>
        <strain evidence="3 4">NYU-BL-A4</strain>
    </source>
</reference>
<accession>A0A1U7NL36</accession>
<gene>
    <name evidence="3" type="ORF">BO225_09000</name>
</gene>
<dbReference type="PANTHER" id="PTHR39966">
    <property type="entry name" value="BLL2471 PROTEIN-RELATED"/>
    <property type="match status" value="1"/>
</dbReference>
<name>A0A1U7NL36_9FIRM</name>
<dbReference type="InterPro" id="IPR007380">
    <property type="entry name" value="DUF438"/>
</dbReference>
<dbReference type="Pfam" id="PF04282">
    <property type="entry name" value="DUF438"/>
    <property type="match status" value="1"/>
</dbReference>
<organism evidence="3 4">
    <name type="scientific">Dubosiella newyorkensis</name>
    <dbReference type="NCBI Taxonomy" id="1862672"/>
    <lineage>
        <taxon>Bacteria</taxon>
        <taxon>Bacillati</taxon>
        <taxon>Bacillota</taxon>
        <taxon>Erysipelotrichia</taxon>
        <taxon>Erysipelotrichales</taxon>
        <taxon>Erysipelotrichaceae</taxon>
        <taxon>Dubosiella</taxon>
    </lineage>
</organism>
<dbReference type="AlphaFoldDB" id="A0A1U7NL36"/>
<dbReference type="Pfam" id="PF13596">
    <property type="entry name" value="PAS_10"/>
    <property type="match status" value="1"/>
</dbReference>
<dbReference type="OrthoDB" id="9769774at2"/>
<dbReference type="RefSeq" id="WP_076341926.1">
    <property type="nucleotide sequence ID" value="NZ_CAPDDE010000021.1"/>
</dbReference>
<dbReference type="Pfam" id="PF01814">
    <property type="entry name" value="Hemerythrin"/>
    <property type="match status" value="1"/>
</dbReference>
<dbReference type="InterPro" id="IPR012312">
    <property type="entry name" value="Hemerythrin-like"/>
</dbReference>
<dbReference type="GO" id="GO:0005886">
    <property type="term" value="C:plasma membrane"/>
    <property type="evidence" value="ECO:0007669"/>
    <property type="project" value="TreeGrafter"/>
</dbReference>
<dbReference type="GeneID" id="78276076"/>
<evidence type="ECO:0000259" key="1">
    <source>
        <dbReference type="Pfam" id="PF01814"/>
    </source>
</evidence>
<evidence type="ECO:0000313" key="4">
    <source>
        <dbReference type="Proteomes" id="UP000186705"/>
    </source>
</evidence>
<evidence type="ECO:0008006" key="5">
    <source>
        <dbReference type="Google" id="ProtNLM"/>
    </source>
</evidence>
<keyword evidence="4" id="KW-1185">Reference proteome</keyword>
<proteinExistence type="predicted"/>
<dbReference type="Gene3D" id="1.20.120.520">
    <property type="entry name" value="nmb1532 protein domain like"/>
    <property type="match status" value="1"/>
</dbReference>
<dbReference type="STRING" id="1862672.BO225_09000"/>